<dbReference type="AlphaFoldDB" id="A0A7G1IJ76"/>
<dbReference type="EMBL" id="AP023343">
    <property type="protein sequence ID" value="BCI89849.1"/>
    <property type="molecule type" value="Genomic_DNA"/>
</dbReference>
<feature type="domain" description="Carrier" evidence="6">
    <location>
        <begin position="13"/>
        <end position="91"/>
    </location>
</feature>
<dbReference type="GO" id="GO:0006631">
    <property type="term" value="P:fatty acid metabolic process"/>
    <property type="evidence" value="ECO:0007669"/>
    <property type="project" value="UniProtKB-KW"/>
</dbReference>
<keyword evidence="5" id="KW-0443">Lipid metabolism</keyword>
<protein>
    <recommendedName>
        <fullName evidence="6">Carrier domain-containing protein</fullName>
    </recommendedName>
</protein>
<proteinExistence type="predicted"/>
<dbReference type="InterPro" id="IPR036736">
    <property type="entry name" value="ACP-like_sf"/>
</dbReference>
<dbReference type="FunFam" id="1.10.1200.10:FF:000007">
    <property type="entry name" value="Probable polyketide synthase pks17"/>
    <property type="match status" value="1"/>
</dbReference>
<evidence type="ECO:0000313" key="7">
    <source>
        <dbReference type="EMBL" id="BCI89849.1"/>
    </source>
</evidence>
<evidence type="ECO:0000256" key="2">
    <source>
        <dbReference type="ARBA" id="ARBA00022450"/>
    </source>
</evidence>
<dbReference type="InterPro" id="IPR020806">
    <property type="entry name" value="PKS_PP-bd"/>
</dbReference>
<keyword evidence="4" id="KW-0276">Fatty acid metabolism</keyword>
<dbReference type="SUPFAM" id="SSF47336">
    <property type="entry name" value="ACP-like"/>
    <property type="match status" value="1"/>
</dbReference>
<name>A0A7G1IJ76_MYCKA</name>
<dbReference type="SMART" id="SM00823">
    <property type="entry name" value="PKS_PP"/>
    <property type="match status" value="1"/>
</dbReference>
<keyword evidence="2" id="KW-0596">Phosphopantetheine</keyword>
<evidence type="ECO:0000256" key="4">
    <source>
        <dbReference type="ARBA" id="ARBA00022832"/>
    </source>
</evidence>
<accession>A0A7G1IJ76</accession>
<sequence>MTLKERLAALQQERHRLVVEAVSAEAAKMLGEPDPQSLDRDLAFSELGFDSQMTVVLCHRLAAATGLRLPETVGWDYGSISGLAQYLEAELSGGDRRAGAMTLPANIDAKGRVDEELKRIDELVLTIGDGEKQRVADRLRAILGTITDAGDRLGKRIQDASTPDEIFQLIDSELGES</sequence>
<dbReference type="GO" id="GO:0031177">
    <property type="term" value="F:phosphopantetheine binding"/>
    <property type="evidence" value="ECO:0007669"/>
    <property type="project" value="InterPro"/>
</dbReference>
<dbReference type="InterPro" id="IPR009081">
    <property type="entry name" value="PP-bd_ACP"/>
</dbReference>
<organism evidence="7 8">
    <name type="scientific">Mycobacterium kansasii</name>
    <dbReference type="NCBI Taxonomy" id="1768"/>
    <lineage>
        <taxon>Bacteria</taxon>
        <taxon>Bacillati</taxon>
        <taxon>Actinomycetota</taxon>
        <taxon>Actinomycetes</taxon>
        <taxon>Mycobacteriales</taxon>
        <taxon>Mycobacteriaceae</taxon>
        <taxon>Mycobacterium</taxon>
    </lineage>
</organism>
<evidence type="ECO:0000259" key="6">
    <source>
        <dbReference type="PROSITE" id="PS50075"/>
    </source>
</evidence>
<keyword evidence="3" id="KW-0597">Phosphoprotein</keyword>
<comment type="pathway">
    <text evidence="1">Lipid metabolism.</text>
</comment>
<evidence type="ECO:0000256" key="3">
    <source>
        <dbReference type="ARBA" id="ARBA00022553"/>
    </source>
</evidence>
<gene>
    <name evidence="7" type="ORF">NIIDMKKI_50550</name>
</gene>
<dbReference type="Proteomes" id="UP000516380">
    <property type="component" value="Chromosome"/>
</dbReference>
<dbReference type="Gene3D" id="1.10.1200.10">
    <property type="entry name" value="ACP-like"/>
    <property type="match status" value="1"/>
</dbReference>
<evidence type="ECO:0000256" key="5">
    <source>
        <dbReference type="ARBA" id="ARBA00023098"/>
    </source>
</evidence>
<evidence type="ECO:0000256" key="1">
    <source>
        <dbReference type="ARBA" id="ARBA00005189"/>
    </source>
</evidence>
<reference evidence="7 8" key="1">
    <citation type="submission" date="2020-07" db="EMBL/GenBank/DDBJ databases">
        <title>Mycobacterium kansasii (former subtype) with zoonotic potential isolated from diseased indoor pet cat, Japan.</title>
        <authorList>
            <person name="Fukano H."/>
            <person name="Terazono T."/>
            <person name="Hoshino Y."/>
        </authorList>
    </citation>
    <scope>NUCLEOTIDE SEQUENCE [LARGE SCALE GENOMIC DNA]</scope>
    <source>
        <strain evidence="7 8">Kuro-I</strain>
    </source>
</reference>
<dbReference type="Pfam" id="PF00550">
    <property type="entry name" value="PP-binding"/>
    <property type="match status" value="1"/>
</dbReference>
<evidence type="ECO:0000313" key="8">
    <source>
        <dbReference type="Proteomes" id="UP000516380"/>
    </source>
</evidence>
<dbReference type="PROSITE" id="PS50075">
    <property type="entry name" value="CARRIER"/>
    <property type="match status" value="1"/>
</dbReference>
<keyword evidence="8" id="KW-1185">Reference proteome</keyword>